<dbReference type="InterPro" id="IPR021146">
    <property type="entry name" value="Phage_gp6-like_head-tail"/>
</dbReference>
<comment type="caution">
    <text evidence="1">The sequence shown here is derived from an EMBL/GenBank/DDBJ whole genome shotgun (WGS) entry which is preliminary data.</text>
</comment>
<dbReference type="Gene3D" id="1.10.3230.30">
    <property type="entry name" value="Phage gp6-like head-tail connector protein"/>
    <property type="match status" value="1"/>
</dbReference>
<evidence type="ECO:0000313" key="1">
    <source>
        <dbReference type="EMBL" id="KAA0592950.1"/>
    </source>
</evidence>
<reference evidence="1 2" key="1">
    <citation type="submission" date="2019-08" db="EMBL/GenBank/DDBJ databases">
        <authorList>
            <person name="Grouzdev D."/>
            <person name="Tikhonova E."/>
            <person name="Kravchenko I."/>
        </authorList>
    </citation>
    <scope>NUCLEOTIDE SEQUENCE [LARGE SCALE GENOMIC DNA]</scope>
    <source>
        <strain evidence="1 2">59b</strain>
    </source>
</reference>
<dbReference type="EMBL" id="VTTN01000013">
    <property type="protein sequence ID" value="KAA0592950.1"/>
    <property type="molecule type" value="Genomic_DNA"/>
</dbReference>
<protein>
    <submittedName>
        <fullName evidence="1">Phage gp6-like head-tail connector protein</fullName>
    </submittedName>
</protein>
<dbReference type="OrthoDB" id="7307102at2"/>
<evidence type="ECO:0000313" key="2">
    <source>
        <dbReference type="Proteomes" id="UP000324927"/>
    </source>
</evidence>
<dbReference type="AlphaFoldDB" id="A0A5A9GEW6"/>
<dbReference type="Proteomes" id="UP000324927">
    <property type="component" value="Unassembled WGS sequence"/>
</dbReference>
<accession>A0A5A9GEW6</accession>
<dbReference type="CDD" id="cd08054">
    <property type="entry name" value="gp6"/>
    <property type="match status" value="1"/>
</dbReference>
<dbReference type="Pfam" id="PF05135">
    <property type="entry name" value="Phage_connect_1"/>
    <property type="match status" value="1"/>
</dbReference>
<dbReference type="InterPro" id="IPR006450">
    <property type="entry name" value="Phage_HK97_gp6-like"/>
</dbReference>
<name>A0A5A9GEW6_AZOLI</name>
<keyword evidence="2" id="KW-1185">Reference proteome</keyword>
<sequence>MTVVTLDEAKAHLRVDGTDDDADITLKLAAAEDDVARYLDRPVPWTDADGVPVAVPAAVKAAILLVLGDLYANREVSVIDATYAENPTLKRLLGSYRRITFA</sequence>
<dbReference type="NCBIfam" id="TIGR01560">
    <property type="entry name" value="put_DNA_pack"/>
    <property type="match status" value="1"/>
</dbReference>
<proteinExistence type="predicted"/>
<dbReference type="RefSeq" id="WP_149233944.1">
    <property type="nucleotide sequence ID" value="NZ_JALJXJ010000015.1"/>
</dbReference>
<organism evidence="1 2">
    <name type="scientific">Azospirillum lipoferum</name>
    <dbReference type="NCBI Taxonomy" id="193"/>
    <lineage>
        <taxon>Bacteria</taxon>
        <taxon>Pseudomonadati</taxon>
        <taxon>Pseudomonadota</taxon>
        <taxon>Alphaproteobacteria</taxon>
        <taxon>Rhodospirillales</taxon>
        <taxon>Azospirillaceae</taxon>
        <taxon>Azospirillum</taxon>
    </lineage>
</organism>
<gene>
    <name evidence="1" type="ORF">FZ942_25845</name>
</gene>